<accession>A0A6P7G451</accession>
<protein>
    <submittedName>
        <fullName evidence="2">Uncharacterized protein LOC114335713</fullName>
    </submittedName>
</protein>
<dbReference type="RefSeq" id="XP_028141797.1">
    <property type="nucleotide sequence ID" value="XM_028285996.1"/>
</dbReference>
<organism evidence="2">
    <name type="scientific">Diabrotica virgifera virgifera</name>
    <name type="common">western corn rootworm</name>
    <dbReference type="NCBI Taxonomy" id="50390"/>
    <lineage>
        <taxon>Eukaryota</taxon>
        <taxon>Metazoa</taxon>
        <taxon>Ecdysozoa</taxon>
        <taxon>Arthropoda</taxon>
        <taxon>Hexapoda</taxon>
        <taxon>Insecta</taxon>
        <taxon>Pterygota</taxon>
        <taxon>Neoptera</taxon>
        <taxon>Endopterygota</taxon>
        <taxon>Coleoptera</taxon>
        <taxon>Polyphaga</taxon>
        <taxon>Cucujiformia</taxon>
        <taxon>Chrysomeloidea</taxon>
        <taxon>Chrysomelidae</taxon>
        <taxon>Galerucinae</taxon>
        <taxon>Diabroticina</taxon>
        <taxon>Diabroticites</taxon>
        <taxon>Diabrotica</taxon>
    </lineage>
</organism>
<gene>
    <name evidence="2" type="primary">LOC114335713</name>
</gene>
<evidence type="ECO:0000259" key="1">
    <source>
        <dbReference type="Pfam" id="PF15446"/>
    </source>
</evidence>
<sequence>MSLCPNCKQSTANSQTIKCSGCTKLLHTSCIGLQSDDASRITRMRSKNIKVICNICDTADDKFEALKEFLTNLIENKMSGIGKKFASVNSSVTSEAHEDIIQEAVDRINRSHNIIQHNVPETNSSLEDKKKVDEILTSIQGNDGNQCNSIHLHRIGKPSNKARLIKVTFSSSLHAKFILRNKKKLATTAHSTISISDDKSPMQRAKLNELRTELNQRTDNGEKDMTIKFIRGKPTILKKQLN</sequence>
<dbReference type="InParanoid" id="A0A6P7G451"/>
<dbReference type="AlphaFoldDB" id="A0A6P7G451"/>
<feature type="domain" description="PHD/FYVE-zinc-finger like" evidence="1">
    <location>
        <begin position="4"/>
        <end position="62"/>
    </location>
</feature>
<dbReference type="InterPro" id="IPR011011">
    <property type="entry name" value="Znf_FYVE_PHD"/>
</dbReference>
<dbReference type="CDD" id="cd15489">
    <property type="entry name" value="PHD_SF"/>
    <property type="match status" value="1"/>
</dbReference>
<name>A0A6P7G451_DIAVI</name>
<proteinExistence type="predicted"/>
<evidence type="ECO:0000313" key="2">
    <source>
        <dbReference type="RefSeq" id="XP_028141797.1"/>
    </source>
</evidence>
<reference evidence="2" key="1">
    <citation type="submission" date="2025-08" db="UniProtKB">
        <authorList>
            <consortium name="RefSeq"/>
        </authorList>
    </citation>
    <scope>IDENTIFICATION</scope>
    <source>
        <tissue evidence="2">Whole insect</tissue>
    </source>
</reference>
<dbReference type="SUPFAM" id="SSF57903">
    <property type="entry name" value="FYVE/PHD zinc finger"/>
    <property type="match status" value="1"/>
</dbReference>
<dbReference type="Pfam" id="PF15446">
    <property type="entry name" value="zf-PHD-like"/>
    <property type="match status" value="1"/>
</dbReference>
<dbReference type="InterPro" id="IPR013083">
    <property type="entry name" value="Znf_RING/FYVE/PHD"/>
</dbReference>
<dbReference type="Gene3D" id="3.30.40.10">
    <property type="entry name" value="Zinc/RING finger domain, C3HC4 (zinc finger)"/>
    <property type="match status" value="1"/>
</dbReference>
<dbReference type="InterPro" id="IPR041684">
    <property type="entry name" value="Znf-PHD-like"/>
</dbReference>